<keyword evidence="7" id="KW-0812">Transmembrane</keyword>
<evidence type="ECO:0000256" key="2">
    <source>
        <dbReference type="ARBA" id="ARBA00022723"/>
    </source>
</evidence>
<keyword evidence="4 5" id="KW-0408">Iron</keyword>
<dbReference type="GO" id="GO:0004497">
    <property type="term" value="F:monooxygenase activity"/>
    <property type="evidence" value="ECO:0007669"/>
    <property type="project" value="UniProtKB-KW"/>
</dbReference>
<dbReference type="FunFam" id="1.10.630.10:FF:000007">
    <property type="entry name" value="Cytochrome P450 76C4"/>
    <property type="match status" value="1"/>
</dbReference>
<keyword evidence="6" id="KW-0503">Monooxygenase</keyword>
<dbReference type="GO" id="GO:0005506">
    <property type="term" value="F:iron ion binding"/>
    <property type="evidence" value="ECO:0007669"/>
    <property type="project" value="InterPro"/>
</dbReference>
<sequence length="512" mass="57800">MSICPVQNEHQNSKTHYILFPKLFFLSMDFVISSILLLLACITIHVLSNTITRKRNHNKLPPGPSPLTLLENLVELGKKPKQTLAKLARLHGPIMRLKLGQLTTIVISSPDIAKEVFQTHDLLFSNRTIPHSTSVHNHSHNSVAFLPISPLWRDLRKICNNQLFSHKSLDASQNLRRKKTQELLGDVHRSSLSGEAVDIGTLVFRTSINFLSNIFFSLDFVNSVGETEEYKVIVENLGRAIATPNLEDFFPMLKMVDPQGIRRRATTYVSKLFAIFDRLIDKRLEIGDGTNSDDMLDILLNISQEDGQKIDHKKIKHLFLDLIVAGTDTTSYTMEWAMAELINNPDTMSKAKRELEQTIGIGNPIEESDIARLPYLRAIIKETLRMHPGAPLLLPRKANVDVEINGYTIPQGAQIIINEWAIGRNPSVWENPNLFSPERFLGSEIDVKGRHFQLTPFGGGRRICPGLPLAIRMLHLMLGSLINGFDWKFQNGVNPDIDMGQPLRAVPFRINK</sequence>
<dbReference type="InterPro" id="IPR017972">
    <property type="entry name" value="Cyt_P450_CS"/>
</dbReference>
<dbReference type="GO" id="GO:0016705">
    <property type="term" value="F:oxidoreductase activity, acting on paired donors, with incorporation or reduction of molecular oxygen"/>
    <property type="evidence" value="ECO:0007669"/>
    <property type="project" value="InterPro"/>
</dbReference>
<dbReference type="CDD" id="cd11073">
    <property type="entry name" value="CYP76-like"/>
    <property type="match status" value="1"/>
</dbReference>
<dbReference type="EMBL" id="QZWG01000011">
    <property type="protein sequence ID" value="RZB83012.1"/>
    <property type="molecule type" value="Genomic_DNA"/>
</dbReference>
<keyword evidence="2 5" id="KW-0479">Metal-binding</keyword>
<feature type="transmembrane region" description="Helical" evidence="7">
    <location>
        <begin position="23"/>
        <end position="47"/>
    </location>
</feature>
<name>A0A445IAJ5_GLYSO</name>
<dbReference type="PRINTS" id="PR00463">
    <property type="entry name" value="EP450I"/>
</dbReference>
<dbReference type="PANTHER" id="PTHR47950:SF48">
    <property type="entry name" value="CYTOCHROME P450 FAMILY PROTEIN, EXPRESSED"/>
    <property type="match status" value="1"/>
</dbReference>
<dbReference type="SUPFAM" id="SSF48264">
    <property type="entry name" value="Cytochrome P450"/>
    <property type="match status" value="1"/>
</dbReference>
<keyword evidence="3 6" id="KW-0560">Oxidoreductase</keyword>
<evidence type="ECO:0000256" key="3">
    <source>
        <dbReference type="ARBA" id="ARBA00023002"/>
    </source>
</evidence>
<dbReference type="PANTHER" id="PTHR47950">
    <property type="entry name" value="CYTOCHROME P450, FAMILY 76, SUBFAMILY C, POLYPEPTIDE 5-RELATED"/>
    <property type="match status" value="1"/>
</dbReference>
<keyword evidence="7" id="KW-1133">Transmembrane helix</keyword>
<dbReference type="Gene3D" id="1.10.630.10">
    <property type="entry name" value="Cytochrome P450"/>
    <property type="match status" value="1"/>
</dbReference>
<keyword evidence="5 6" id="KW-0349">Heme</keyword>
<dbReference type="Proteomes" id="UP000289340">
    <property type="component" value="Chromosome 11"/>
</dbReference>
<proteinExistence type="inferred from homology"/>
<dbReference type="PROSITE" id="PS00086">
    <property type="entry name" value="CYTOCHROME_P450"/>
    <property type="match status" value="1"/>
</dbReference>
<keyword evidence="9" id="KW-1185">Reference proteome</keyword>
<evidence type="ECO:0000313" key="8">
    <source>
        <dbReference type="EMBL" id="RZB83012.1"/>
    </source>
</evidence>
<accession>A0A445IAJ5</accession>
<evidence type="ECO:0000256" key="1">
    <source>
        <dbReference type="ARBA" id="ARBA00010617"/>
    </source>
</evidence>
<evidence type="ECO:0000313" key="9">
    <source>
        <dbReference type="Proteomes" id="UP000289340"/>
    </source>
</evidence>
<dbReference type="GO" id="GO:0020037">
    <property type="term" value="F:heme binding"/>
    <property type="evidence" value="ECO:0007669"/>
    <property type="project" value="InterPro"/>
</dbReference>
<evidence type="ECO:0000256" key="6">
    <source>
        <dbReference type="RuleBase" id="RU000461"/>
    </source>
</evidence>
<dbReference type="AlphaFoldDB" id="A0A445IAJ5"/>
<feature type="binding site" description="axial binding residue" evidence="5">
    <location>
        <position position="464"/>
    </location>
    <ligand>
        <name>heme</name>
        <dbReference type="ChEBI" id="CHEBI:30413"/>
    </ligand>
    <ligandPart>
        <name>Fe</name>
        <dbReference type="ChEBI" id="CHEBI:18248"/>
    </ligandPart>
</feature>
<comment type="caution">
    <text evidence="8">The sequence shown here is derived from an EMBL/GenBank/DDBJ whole genome shotgun (WGS) entry which is preliminary data.</text>
</comment>
<dbReference type="InterPro" id="IPR001128">
    <property type="entry name" value="Cyt_P450"/>
</dbReference>
<evidence type="ECO:0000256" key="5">
    <source>
        <dbReference type="PIRSR" id="PIRSR602401-1"/>
    </source>
</evidence>
<keyword evidence="7" id="KW-0472">Membrane</keyword>
<dbReference type="InterPro" id="IPR002401">
    <property type="entry name" value="Cyt_P450_E_grp-I"/>
</dbReference>
<gene>
    <name evidence="8" type="ORF">D0Y65_031872</name>
</gene>
<dbReference type="Pfam" id="PF00067">
    <property type="entry name" value="p450"/>
    <property type="match status" value="1"/>
</dbReference>
<reference evidence="8 9" key="1">
    <citation type="submission" date="2018-09" db="EMBL/GenBank/DDBJ databases">
        <title>A high-quality reference genome of wild soybean provides a powerful tool to mine soybean genomes.</title>
        <authorList>
            <person name="Xie M."/>
            <person name="Chung C.Y.L."/>
            <person name="Li M.-W."/>
            <person name="Wong F.-L."/>
            <person name="Chan T.-F."/>
            <person name="Lam H.-M."/>
        </authorList>
    </citation>
    <scope>NUCLEOTIDE SEQUENCE [LARGE SCALE GENOMIC DNA]</scope>
    <source>
        <strain evidence="9">cv. W05</strain>
        <tissue evidence="8">Hypocotyl of etiolated seedlings</tissue>
    </source>
</reference>
<organism evidence="8 9">
    <name type="scientific">Glycine soja</name>
    <name type="common">Wild soybean</name>
    <dbReference type="NCBI Taxonomy" id="3848"/>
    <lineage>
        <taxon>Eukaryota</taxon>
        <taxon>Viridiplantae</taxon>
        <taxon>Streptophyta</taxon>
        <taxon>Embryophyta</taxon>
        <taxon>Tracheophyta</taxon>
        <taxon>Spermatophyta</taxon>
        <taxon>Magnoliopsida</taxon>
        <taxon>eudicotyledons</taxon>
        <taxon>Gunneridae</taxon>
        <taxon>Pentapetalae</taxon>
        <taxon>rosids</taxon>
        <taxon>fabids</taxon>
        <taxon>Fabales</taxon>
        <taxon>Fabaceae</taxon>
        <taxon>Papilionoideae</taxon>
        <taxon>50 kb inversion clade</taxon>
        <taxon>NPAAA clade</taxon>
        <taxon>indigoferoid/millettioid clade</taxon>
        <taxon>Phaseoleae</taxon>
        <taxon>Glycine</taxon>
        <taxon>Glycine subgen. Soja</taxon>
    </lineage>
</organism>
<dbReference type="InterPro" id="IPR036396">
    <property type="entry name" value="Cyt_P450_sf"/>
</dbReference>
<evidence type="ECO:0000256" key="4">
    <source>
        <dbReference type="ARBA" id="ARBA00023004"/>
    </source>
</evidence>
<comment type="similarity">
    <text evidence="1 6">Belongs to the cytochrome P450 family.</text>
</comment>
<protein>
    <submittedName>
        <fullName evidence="8">Geraniol 8-hydroxylase</fullName>
    </submittedName>
</protein>
<dbReference type="PRINTS" id="PR00385">
    <property type="entry name" value="P450"/>
</dbReference>
<comment type="cofactor">
    <cofactor evidence="5">
        <name>heme</name>
        <dbReference type="ChEBI" id="CHEBI:30413"/>
    </cofactor>
</comment>
<evidence type="ECO:0000256" key="7">
    <source>
        <dbReference type="SAM" id="Phobius"/>
    </source>
</evidence>